<dbReference type="EMBL" id="JAKHSK010000040">
    <property type="protein sequence ID" value="MCL6220418.1"/>
    <property type="molecule type" value="Genomic_DNA"/>
</dbReference>
<reference evidence="1" key="1">
    <citation type="submission" date="2022-01" db="EMBL/GenBank/DDBJ databases">
        <title>Genome sequencing of Zunongwangia sp. M21534 genome.</title>
        <authorList>
            <person name="Chen Y."/>
            <person name="Dong C."/>
            <person name="Shao Z."/>
        </authorList>
    </citation>
    <scope>NUCLEOTIDE SEQUENCE</scope>
    <source>
        <strain evidence="1">MCCC M21534</strain>
    </source>
</reference>
<dbReference type="AlphaFoldDB" id="A0A9X1ZZ81"/>
<evidence type="ECO:0000313" key="2">
    <source>
        <dbReference type="Proteomes" id="UP001139521"/>
    </source>
</evidence>
<dbReference type="Proteomes" id="UP001139521">
    <property type="component" value="Unassembled WGS sequence"/>
</dbReference>
<comment type="caution">
    <text evidence="1">The sequence shown here is derived from an EMBL/GenBank/DDBJ whole genome shotgun (WGS) entry which is preliminary data.</text>
</comment>
<name>A0A9X1ZZ81_9FLAO</name>
<dbReference type="RefSeq" id="WP_249603116.1">
    <property type="nucleotide sequence ID" value="NZ_JAKHSK010000040.1"/>
</dbReference>
<accession>A0A9X1ZZ81</accession>
<organism evidence="1 2">
    <name type="scientific">Zunongwangia pacifica</name>
    <dbReference type="NCBI Taxonomy" id="2911062"/>
    <lineage>
        <taxon>Bacteria</taxon>
        <taxon>Pseudomonadati</taxon>
        <taxon>Bacteroidota</taxon>
        <taxon>Flavobacteriia</taxon>
        <taxon>Flavobacteriales</taxon>
        <taxon>Flavobacteriaceae</taxon>
        <taxon>Zunongwangia</taxon>
    </lineage>
</organism>
<sequence>MINLNYNGIKNTLSSVFNIPIDRGLNKENSELEMENESIIEIEDKPIFKDYKTTLGGWNIDLIDKINDNVIVYFFIQKTKDSSAWNLVAPVILEKSTGKINQYGLGYFALEGSGGGLSNMSSIMFYLKKHREKGYEVSLLPKIVENKLLSDYEFVDSGIKLTDLTENSIDLINYRKESFKWIYKQYNELLSKYELE</sequence>
<keyword evidence="2" id="KW-1185">Reference proteome</keyword>
<gene>
    <name evidence="1" type="ORF">L1967_19175</name>
</gene>
<proteinExistence type="predicted"/>
<protein>
    <submittedName>
        <fullName evidence="1">Uncharacterized protein</fullName>
    </submittedName>
</protein>
<evidence type="ECO:0000313" key="1">
    <source>
        <dbReference type="EMBL" id="MCL6220418.1"/>
    </source>
</evidence>